<keyword evidence="1" id="KW-0560">Oxidoreductase</keyword>
<dbReference type="InterPro" id="IPR029061">
    <property type="entry name" value="THDP-binding"/>
</dbReference>
<dbReference type="InterPro" id="IPR011766">
    <property type="entry name" value="TPP_enzyme_TPP-bd"/>
</dbReference>
<dbReference type="GO" id="GO:0016625">
    <property type="term" value="F:oxidoreductase activity, acting on the aldehyde or oxo group of donors, iron-sulfur protein as acceptor"/>
    <property type="evidence" value="ECO:0007669"/>
    <property type="project" value="UniProtKB-ARBA"/>
</dbReference>
<dbReference type="OrthoDB" id="9775140at2"/>
<evidence type="ECO:0000259" key="2">
    <source>
        <dbReference type="Pfam" id="PF02775"/>
    </source>
</evidence>
<accession>A0A1G9EBQ4</accession>
<dbReference type="EMBL" id="FNFP01000003">
    <property type="protein sequence ID" value="SDK73501.1"/>
    <property type="molecule type" value="Genomic_DNA"/>
</dbReference>
<evidence type="ECO:0000313" key="3">
    <source>
        <dbReference type="EMBL" id="SDK73501.1"/>
    </source>
</evidence>
<sequence length="250" mass="26906">MEKVFTRSKGLTEVPFSFCPGCTHGTIMRLIAEVLEELDIIEDTIGISPVGCAGFCQDFFSCDFVGAPHGRAQAVGIGVKRALPERTVFTYQGDGDIAAIGTQHAIHAAARGEKITSIMVNNAIYGMTGGQMAPTTLEGMKTSTSPYGRDHILDGAPMDFPKVIANLQGAVYVASVSVDSPKNIKKAKEAIKKAFKVQQAGLGFALVSVLSTCPTNWNMTPVDSLKWLRENMMPIYEMGEIKVTKEVEAL</sequence>
<dbReference type="Pfam" id="PF02775">
    <property type="entry name" value="TPP_enzyme_C"/>
    <property type="match status" value="1"/>
</dbReference>
<dbReference type="GO" id="GO:0045333">
    <property type="term" value="P:cellular respiration"/>
    <property type="evidence" value="ECO:0007669"/>
    <property type="project" value="UniProtKB-ARBA"/>
</dbReference>
<protein>
    <submittedName>
        <fullName evidence="3">2-oxoglutarate ferredoxin oxidoreductase subunit beta</fullName>
    </submittedName>
</protein>
<dbReference type="PANTHER" id="PTHR48084:SF3">
    <property type="entry name" value="SUBUNIT OF PYRUVATE:FLAVODOXIN OXIDOREDUCTASE"/>
    <property type="match status" value="1"/>
</dbReference>
<organism evidence="3 4">
    <name type="scientific">Natronincola ferrireducens</name>
    <dbReference type="NCBI Taxonomy" id="393762"/>
    <lineage>
        <taxon>Bacteria</taxon>
        <taxon>Bacillati</taxon>
        <taxon>Bacillota</taxon>
        <taxon>Clostridia</taxon>
        <taxon>Peptostreptococcales</taxon>
        <taxon>Natronincolaceae</taxon>
        <taxon>Natronincola</taxon>
    </lineage>
</organism>
<dbReference type="RefSeq" id="WP_090553459.1">
    <property type="nucleotide sequence ID" value="NZ_FNFP01000003.1"/>
</dbReference>
<dbReference type="InterPro" id="IPR051457">
    <property type="entry name" value="2-oxoacid:Fd_oxidoreductase"/>
</dbReference>
<dbReference type="PANTHER" id="PTHR48084">
    <property type="entry name" value="2-OXOGLUTARATE OXIDOREDUCTASE SUBUNIT KORB-RELATED"/>
    <property type="match status" value="1"/>
</dbReference>
<name>A0A1G9EBQ4_9FIRM</name>
<evidence type="ECO:0000313" key="4">
    <source>
        <dbReference type="Proteomes" id="UP000198718"/>
    </source>
</evidence>
<proteinExistence type="predicted"/>
<dbReference type="GO" id="GO:0030976">
    <property type="term" value="F:thiamine pyrophosphate binding"/>
    <property type="evidence" value="ECO:0007669"/>
    <property type="project" value="InterPro"/>
</dbReference>
<dbReference type="AlphaFoldDB" id="A0A1G9EBQ4"/>
<dbReference type="Gene3D" id="3.40.50.970">
    <property type="match status" value="1"/>
</dbReference>
<reference evidence="3 4" key="1">
    <citation type="submission" date="2016-10" db="EMBL/GenBank/DDBJ databases">
        <authorList>
            <person name="de Groot N.N."/>
        </authorList>
    </citation>
    <scope>NUCLEOTIDE SEQUENCE [LARGE SCALE GENOMIC DNA]</scope>
    <source>
        <strain evidence="3 4">DSM 18346</strain>
    </source>
</reference>
<gene>
    <name evidence="3" type="ORF">SAMN05660472_01902</name>
</gene>
<feature type="domain" description="Thiamine pyrophosphate enzyme TPP-binding" evidence="2">
    <location>
        <begin position="65"/>
        <end position="200"/>
    </location>
</feature>
<keyword evidence="4" id="KW-1185">Reference proteome</keyword>
<dbReference type="Proteomes" id="UP000198718">
    <property type="component" value="Unassembled WGS sequence"/>
</dbReference>
<dbReference type="STRING" id="393762.SAMN05660472_01902"/>
<evidence type="ECO:0000256" key="1">
    <source>
        <dbReference type="ARBA" id="ARBA00023002"/>
    </source>
</evidence>
<dbReference type="SUPFAM" id="SSF52518">
    <property type="entry name" value="Thiamin diphosphate-binding fold (THDP-binding)"/>
    <property type="match status" value="1"/>
</dbReference>